<dbReference type="EMBL" id="JBEJUE010000049">
    <property type="protein sequence ID" value="MER0429063.1"/>
    <property type="molecule type" value="Genomic_DNA"/>
</dbReference>
<dbReference type="InterPro" id="IPR015330">
    <property type="entry name" value="DNA_primase/pol_bifunc_N"/>
</dbReference>
<dbReference type="SUPFAM" id="SSF56747">
    <property type="entry name" value="Prim-pol domain"/>
    <property type="match status" value="1"/>
</dbReference>
<dbReference type="AlphaFoldDB" id="A0A7H8N1C1"/>
<gene>
    <name evidence="2" type="ORF">ABR748_33420</name>
    <name evidence="3" type="ORF">HUT09_36505</name>
</gene>
<feature type="domain" description="DNA primase/polymerase bifunctional N-terminal" evidence="1">
    <location>
        <begin position="2"/>
        <end position="216"/>
    </location>
</feature>
<dbReference type="CDD" id="cd04859">
    <property type="entry name" value="Prim_Pol"/>
    <property type="match status" value="1"/>
</dbReference>
<dbReference type="Pfam" id="PF09250">
    <property type="entry name" value="Prim-Pol"/>
    <property type="match status" value="1"/>
</dbReference>
<dbReference type="SMART" id="SM00943">
    <property type="entry name" value="Prim-Pol"/>
    <property type="match status" value="1"/>
</dbReference>
<evidence type="ECO:0000313" key="3">
    <source>
        <dbReference type="EMBL" id="QKW48113.1"/>
    </source>
</evidence>
<accession>A0A7H8N1C1</accession>
<protein>
    <submittedName>
        <fullName evidence="3">Bifunctional DNA primase/polymerase</fullName>
    </submittedName>
</protein>
<dbReference type="GeneID" id="87636764"/>
<dbReference type="EMBL" id="CP054927">
    <property type="protein sequence ID" value="QKW48113.1"/>
    <property type="molecule type" value="Genomic_DNA"/>
</dbReference>
<evidence type="ECO:0000313" key="5">
    <source>
        <dbReference type="Proteomes" id="UP001456562"/>
    </source>
</evidence>
<keyword evidence="5" id="KW-1185">Reference proteome</keyword>
<reference evidence="2 5" key="2">
    <citation type="submission" date="2024-01" db="EMBL/GenBank/DDBJ databases">
        <title>Metagenomic exploration of the rhizosphere soil microbial community and their significance in facilitating the development of wild simulated ginseng.</title>
        <authorList>
            <person name="Huang J."/>
        </authorList>
    </citation>
    <scope>NUCLEOTIDE SEQUENCE [LARGE SCALE GENOMIC DNA]</scope>
    <source>
        <strain evidence="2 5">WY141</strain>
    </source>
</reference>
<dbReference type="RefSeq" id="WP_176145958.1">
    <property type="nucleotide sequence ID" value="NZ_CP054927.1"/>
</dbReference>
<dbReference type="Proteomes" id="UP001456562">
    <property type="component" value="Unassembled WGS sequence"/>
</dbReference>
<evidence type="ECO:0000313" key="4">
    <source>
        <dbReference type="Proteomes" id="UP000509345"/>
    </source>
</evidence>
<keyword evidence="3" id="KW-0614">Plasmid</keyword>
<geneLocation type="plasmid" evidence="3 4">
    <name>unnamed1</name>
</geneLocation>
<evidence type="ECO:0000313" key="2">
    <source>
        <dbReference type="EMBL" id="MER0429063.1"/>
    </source>
</evidence>
<evidence type="ECO:0000259" key="1">
    <source>
        <dbReference type="SMART" id="SM00943"/>
    </source>
</evidence>
<proteinExistence type="predicted"/>
<dbReference type="Proteomes" id="UP000509345">
    <property type="component" value="Plasmid unnamed1"/>
</dbReference>
<sequence>MARWCAQAGWPVHPLAPQQKVPPANCRTCKEERHSPISCPCSQAGRWCHGFHAATTDPELIAAWWHARSRFGVAVSCGPANLVVLDVDAHAARVPDRSRLLPGIRIGPQVNLSGLTTGFDTLALLAALRGKQNPAQDTDTLRVRTPSGGLHIWYSNPYPDTRYRSSTGSSPKTALAWQVDVRSDHGYIVAPATRTTAGIYRPVGAARHPAPLPQWLAAELVRTHHTEDPQPAPSVAPRGRRRSLKGAERLLSPLLEEVSACAVTPEGASFTEKLNRAAYTAGGLVQGGHIPQQEARTLLLEAARWARPAQERRSLTIIESALSAGAQRPLHPRGRS</sequence>
<name>A0A7H8N1C1_STRMI</name>
<organism evidence="3 4">
    <name type="scientific">Streptomyces microflavus</name>
    <name type="common">Streptomyces lipmanii</name>
    <dbReference type="NCBI Taxonomy" id="1919"/>
    <lineage>
        <taxon>Bacteria</taxon>
        <taxon>Bacillati</taxon>
        <taxon>Actinomycetota</taxon>
        <taxon>Actinomycetes</taxon>
        <taxon>Kitasatosporales</taxon>
        <taxon>Streptomycetaceae</taxon>
        <taxon>Streptomyces</taxon>
    </lineage>
</organism>
<reference evidence="3 4" key="1">
    <citation type="submission" date="2020-06" db="EMBL/GenBank/DDBJ databases">
        <title>Genome mining for natural products.</title>
        <authorList>
            <person name="Zhang B."/>
            <person name="Shi J."/>
            <person name="Ge H."/>
        </authorList>
    </citation>
    <scope>NUCLEOTIDE SEQUENCE [LARGE SCALE GENOMIC DNA]</scope>
    <source>
        <strain evidence="3 4">NA06532</strain>
        <plasmid evidence="3 4">unnamed1</plasmid>
    </source>
</reference>